<keyword evidence="11" id="KW-1185">Reference proteome</keyword>
<accession>A0AB73T7M9</accession>
<feature type="transmembrane region" description="Helical" evidence="8">
    <location>
        <begin position="6"/>
        <end position="23"/>
    </location>
</feature>
<evidence type="ECO:0000256" key="1">
    <source>
        <dbReference type="ARBA" id="ARBA00004651"/>
    </source>
</evidence>
<gene>
    <name evidence="10" type="ORF">C7383_10221</name>
</gene>
<keyword evidence="2" id="KW-1003">Cell membrane</keyword>
<protein>
    <submittedName>
        <fullName evidence="10">Uncharacterized membrane protein YjjB (DUF3815 family)</fullName>
    </submittedName>
</protein>
<evidence type="ECO:0000313" key="11">
    <source>
        <dbReference type="Proteomes" id="UP000245412"/>
    </source>
</evidence>
<dbReference type="Proteomes" id="UP000245412">
    <property type="component" value="Unassembled WGS sequence"/>
</dbReference>
<keyword evidence="6 8" id="KW-0472">Membrane</keyword>
<feature type="transmembrane region" description="Helical" evidence="8">
    <location>
        <begin position="53"/>
        <end position="72"/>
    </location>
</feature>
<name>A0AB73T7M9_9FIRM</name>
<evidence type="ECO:0000256" key="6">
    <source>
        <dbReference type="ARBA" id="ARBA00023136"/>
    </source>
</evidence>
<evidence type="ECO:0000256" key="5">
    <source>
        <dbReference type="ARBA" id="ARBA00022989"/>
    </source>
</evidence>
<evidence type="ECO:0000256" key="8">
    <source>
        <dbReference type="SAM" id="Phobius"/>
    </source>
</evidence>
<comment type="subcellular location">
    <subcellularLocation>
        <location evidence="1">Cell membrane</location>
        <topology evidence="1">Multi-pass membrane protein</topology>
    </subcellularLocation>
</comment>
<dbReference type="GO" id="GO:0005886">
    <property type="term" value="C:plasma membrane"/>
    <property type="evidence" value="ECO:0007669"/>
    <property type="project" value="UniProtKB-SubCell"/>
</dbReference>
<keyword evidence="3" id="KW-0997">Cell inner membrane</keyword>
<dbReference type="AlphaFoldDB" id="A0AB73T7M9"/>
<comment type="caution">
    <text evidence="10">The sequence shown here is derived from an EMBL/GenBank/DDBJ whole genome shotgun (WGS) entry which is preliminary data.</text>
</comment>
<evidence type="ECO:0000256" key="4">
    <source>
        <dbReference type="ARBA" id="ARBA00022692"/>
    </source>
</evidence>
<organism evidence="10 11">
    <name type="scientific">Murimonas intestini</name>
    <dbReference type="NCBI Taxonomy" id="1337051"/>
    <lineage>
        <taxon>Bacteria</taxon>
        <taxon>Bacillati</taxon>
        <taxon>Bacillota</taxon>
        <taxon>Clostridia</taxon>
        <taxon>Lachnospirales</taxon>
        <taxon>Lachnospiraceae</taxon>
        <taxon>Murimonas</taxon>
    </lineage>
</organism>
<keyword evidence="4 8" id="KW-0812">Transmembrane</keyword>
<feature type="transmembrane region" description="Helical" evidence="8">
    <location>
        <begin position="30"/>
        <end position="47"/>
    </location>
</feature>
<feature type="transmembrane region" description="Helical" evidence="8">
    <location>
        <begin position="79"/>
        <end position="99"/>
    </location>
</feature>
<evidence type="ECO:0000256" key="7">
    <source>
        <dbReference type="ARBA" id="ARBA00034125"/>
    </source>
</evidence>
<keyword evidence="5 8" id="KW-1133">Transmembrane helix</keyword>
<dbReference type="Pfam" id="PF12821">
    <property type="entry name" value="ThrE_2"/>
    <property type="match status" value="1"/>
</dbReference>
<evidence type="ECO:0000259" key="9">
    <source>
        <dbReference type="Pfam" id="PF12821"/>
    </source>
</evidence>
<evidence type="ECO:0000313" key="10">
    <source>
        <dbReference type="EMBL" id="PWJ77888.1"/>
    </source>
</evidence>
<reference evidence="10 11" key="1">
    <citation type="submission" date="2018-05" db="EMBL/GenBank/DDBJ databases">
        <authorList>
            <person name="Goeker M."/>
            <person name="Huntemann M."/>
            <person name="Clum A."/>
            <person name="Pillay M."/>
            <person name="Palaniappan K."/>
            <person name="Varghese N."/>
            <person name="Mikhailova N."/>
            <person name="Stamatis D."/>
            <person name="Reddy T."/>
            <person name="Daum C."/>
            <person name="Shapiro N."/>
            <person name="Ivanova N."/>
            <person name="Kyrpides N."/>
            <person name="Woyke T."/>
        </authorList>
    </citation>
    <scope>NUCLEOTIDE SEQUENCE [LARGE SCALE GENOMIC DNA]</scope>
    <source>
        <strain evidence="10 11">DSM 26524</strain>
    </source>
</reference>
<feature type="transmembrane region" description="Helical" evidence="8">
    <location>
        <begin position="119"/>
        <end position="139"/>
    </location>
</feature>
<dbReference type="EMBL" id="QGGY01000002">
    <property type="protein sequence ID" value="PWJ77888.1"/>
    <property type="molecule type" value="Genomic_DNA"/>
</dbReference>
<dbReference type="PANTHER" id="PTHR34390:SF1">
    <property type="entry name" value="SUCCINATE TRANSPORTER SUBUNIT YJJB-RELATED"/>
    <property type="match status" value="1"/>
</dbReference>
<comment type="similarity">
    <text evidence="7">Belongs to the ThrE exporter (TC 2.A.79) family.</text>
</comment>
<dbReference type="GO" id="GO:0015744">
    <property type="term" value="P:succinate transport"/>
    <property type="evidence" value="ECO:0007669"/>
    <property type="project" value="TreeGrafter"/>
</dbReference>
<dbReference type="InterPro" id="IPR050539">
    <property type="entry name" value="ThrE_Dicarb/AminoAcid_Exp"/>
</dbReference>
<feature type="domain" description="Threonine/Serine exporter ThrE" evidence="9">
    <location>
        <begin position="8"/>
        <end position="134"/>
    </location>
</feature>
<dbReference type="RefSeq" id="WP_109624846.1">
    <property type="nucleotide sequence ID" value="NZ_JANKBI010000012.1"/>
</dbReference>
<evidence type="ECO:0000256" key="2">
    <source>
        <dbReference type="ARBA" id="ARBA00022475"/>
    </source>
</evidence>
<dbReference type="InterPro" id="IPR024528">
    <property type="entry name" value="ThrE_2"/>
</dbReference>
<sequence length="156" mass="17407">MISNPVFQVIAAFFAIAGFSIVIEVPKKFLVYSGFVGAVGWAVYLMFLDKYGIMVATFFGGMAIALISHIFARIFKAPVTIFLIPGILVIVPGAGMYRTVYQIFLGEQGLAADYLLQTIQMAGMIALAIFAMDSVFSILQNKKWKSRRRLPYFWIK</sequence>
<proteinExistence type="inferred from homology"/>
<evidence type="ECO:0000256" key="3">
    <source>
        <dbReference type="ARBA" id="ARBA00022519"/>
    </source>
</evidence>
<dbReference type="PANTHER" id="PTHR34390">
    <property type="entry name" value="UPF0442 PROTEIN YJJB-RELATED"/>
    <property type="match status" value="1"/>
</dbReference>